<proteinExistence type="predicted"/>
<reference evidence="1" key="1">
    <citation type="submission" date="2021-01" db="EMBL/GenBank/DDBJ databases">
        <authorList>
            <person name="Corre E."/>
            <person name="Pelletier E."/>
            <person name="Niang G."/>
            <person name="Scheremetjew M."/>
            <person name="Finn R."/>
            <person name="Kale V."/>
            <person name="Holt S."/>
            <person name="Cochrane G."/>
            <person name="Meng A."/>
            <person name="Brown T."/>
            <person name="Cohen L."/>
        </authorList>
    </citation>
    <scope>NUCLEOTIDE SEQUENCE</scope>
    <source>
        <strain evidence="1">Ras09</strain>
    </source>
</reference>
<dbReference type="AlphaFoldDB" id="A0A7S3CJP0"/>
<accession>A0A7S3CJP0</accession>
<evidence type="ECO:0000313" key="1">
    <source>
        <dbReference type="EMBL" id="CAE0230205.1"/>
    </source>
</evidence>
<sequence>MVEITENLKAVFGTIRLVLHGLLEALLDVMPEQVVPDAVGTHHNDVVLLDGVLGAERLLTVIVDIQVAVNSELIGEIEAVLLVLGGEQSLESLGLILASSDDHVAAVAVVGCAKSVRVVLVEGSDHQGARPNFSIGLRALHEDVMESLASRVAGIEVLLHHLDQFLRVNA</sequence>
<name>A0A7S3CJP0_9SPIT</name>
<organism evidence="1">
    <name type="scientific">Strombidium rassoulzadegani</name>
    <dbReference type="NCBI Taxonomy" id="1082188"/>
    <lineage>
        <taxon>Eukaryota</taxon>
        <taxon>Sar</taxon>
        <taxon>Alveolata</taxon>
        <taxon>Ciliophora</taxon>
        <taxon>Intramacronucleata</taxon>
        <taxon>Spirotrichea</taxon>
        <taxon>Oligotrichia</taxon>
        <taxon>Strombidiidae</taxon>
        <taxon>Strombidium</taxon>
    </lineage>
</organism>
<gene>
    <name evidence="1" type="ORF">SRAS04492_LOCUS1992</name>
</gene>
<protein>
    <submittedName>
        <fullName evidence="1">Uncharacterized protein</fullName>
    </submittedName>
</protein>
<dbReference type="EMBL" id="HBIA01003777">
    <property type="protein sequence ID" value="CAE0230205.1"/>
    <property type="molecule type" value="Transcribed_RNA"/>
</dbReference>